<proteinExistence type="predicted"/>
<reference evidence="3" key="1">
    <citation type="journal article" date="2019" name="Int. J. Syst. Evol. Microbiol.">
        <title>The Global Catalogue of Microorganisms (GCM) 10K type strain sequencing project: providing services to taxonomists for standard genome sequencing and annotation.</title>
        <authorList>
            <consortium name="The Broad Institute Genomics Platform"/>
            <consortium name="The Broad Institute Genome Sequencing Center for Infectious Disease"/>
            <person name="Wu L."/>
            <person name="Ma J."/>
        </authorList>
    </citation>
    <scope>NUCLEOTIDE SEQUENCE [LARGE SCALE GENOMIC DNA]</scope>
    <source>
        <strain evidence="3">NBRC 105830</strain>
    </source>
</reference>
<evidence type="ECO:0000256" key="1">
    <source>
        <dbReference type="SAM" id="MobiDB-lite"/>
    </source>
</evidence>
<keyword evidence="3" id="KW-1185">Reference proteome</keyword>
<protein>
    <submittedName>
        <fullName evidence="2">Uncharacterized protein</fullName>
    </submittedName>
</protein>
<name>A0ABQ6HPW0_9MICO</name>
<sequence>MAINAGFFVMDPAAGAEGDPAGAAAYDGVFESEPVAGRPVLVLDERARRTTIVRPSWTGELRTRTSTLTLDGYNRVPGLIRNCGGDATDRPTSLPLHDVTCTDSDELVAFTPAFGATTPQGAGTEVVIGRRGHAGGAAGRVAGARRRAADRARPRSPLAAATRHLRHQRRAAADARRSHPHHPEGRRDEPDHQPELRLRLGAAAQPAHLRG</sequence>
<feature type="compositionally biased region" description="Basic and acidic residues" evidence="1">
    <location>
        <begin position="171"/>
        <end position="193"/>
    </location>
</feature>
<comment type="caution">
    <text evidence="2">The sequence shown here is derived from an EMBL/GenBank/DDBJ whole genome shotgun (WGS) entry which is preliminary data.</text>
</comment>
<evidence type="ECO:0000313" key="2">
    <source>
        <dbReference type="EMBL" id="GMA20212.1"/>
    </source>
</evidence>
<organism evidence="2 3">
    <name type="scientific">Arsenicicoccus piscis</name>
    <dbReference type="NCBI Taxonomy" id="673954"/>
    <lineage>
        <taxon>Bacteria</taxon>
        <taxon>Bacillati</taxon>
        <taxon>Actinomycetota</taxon>
        <taxon>Actinomycetes</taxon>
        <taxon>Micrococcales</taxon>
        <taxon>Intrasporangiaceae</taxon>
        <taxon>Arsenicicoccus</taxon>
    </lineage>
</organism>
<feature type="region of interest" description="Disordered" evidence="1">
    <location>
        <begin position="131"/>
        <end position="193"/>
    </location>
</feature>
<gene>
    <name evidence="2" type="ORF">GCM10025862_22330</name>
</gene>
<dbReference type="EMBL" id="BSUJ01000001">
    <property type="protein sequence ID" value="GMA20212.1"/>
    <property type="molecule type" value="Genomic_DNA"/>
</dbReference>
<dbReference type="RefSeq" id="WP_241444895.1">
    <property type="nucleotide sequence ID" value="NZ_BSUJ01000001.1"/>
</dbReference>
<accession>A0ABQ6HPW0</accession>
<evidence type="ECO:0000313" key="3">
    <source>
        <dbReference type="Proteomes" id="UP001157109"/>
    </source>
</evidence>
<dbReference type="Proteomes" id="UP001157109">
    <property type="component" value="Unassembled WGS sequence"/>
</dbReference>